<feature type="transmembrane region" description="Helical" evidence="1">
    <location>
        <begin position="63"/>
        <end position="89"/>
    </location>
</feature>
<evidence type="ECO:0000313" key="4">
    <source>
        <dbReference type="Proteomes" id="UP000094960"/>
    </source>
</evidence>
<dbReference type="NCBIfam" id="NF042915">
    <property type="entry name" value="MAB_1171c_fam"/>
    <property type="match status" value="1"/>
</dbReference>
<accession>A0A1D7Y5X5</accession>
<dbReference type="Proteomes" id="UP000094960">
    <property type="component" value="Chromosome"/>
</dbReference>
<feature type="transmembrane region" description="Helical" evidence="1">
    <location>
        <begin position="182"/>
        <end position="199"/>
    </location>
</feature>
<dbReference type="InterPro" id="IPR046675">
    <property type="entry name" value="DUF6545"/>
</dbReference>
<feature type="transmembrane region" description="Helical" evidence="1">
    <location>
        <begin position="144"/>
        <end position="170"/>
    </location>
</feature>
<dbReference type="InterPro" id="IPR050039">
    <property type="entry name" value="MAB_1171c-like"/>
</dbReference>
<feature type="domain" description="DUF6545" evidence="2">
    <location>
        <begin position="257"/>
        <end position="393"/>
    </location>
</feature>
<dbReference type="RefSeq" id="WP_069777653.1">
    <property type="nucleotide sequence ID" value="NZ_CP017248.1"/>
</dbReference>
<keyword evidence="4" id="KW-1185">Reference proteome</keyword>
<keyword evidence="1" id="KW-0812">Transmembrane</keyword>
<proteinExistence type="predicted"/>
<feature type="transmembrane region" description="Helical" evidence="1">
    <location>
        <begin position="35"/>
        <end position="57"/>
    </location>
</feature>
<dbReference type="KEGG" id="spun:BFF78_08085"/>
<evidence type="ECO:0000259" key="2">
    <source>
        <dbReference type="Pfam" id="PF20182"/>
    </source>
</evidence>
<name>A0A1D7Y5X5_9ACTN</name>
<keyword evidence="1" id="KW-0472">Membrane</keyword>
<dbReference type="EMBL" id="CP017248">
    <property type="protein sequence ID" value="AOR31005.1"/>
    <property type="molecule type" value="Genomic_DNA"/>
</dbReference>
<dbReference type="Pfam" id="PF20182">
    <property type="entry name" value="DUF6545"/>
    <property type="match status" value="1"/>
</dbReference>
<evidence type="ECO:0000256" key="1">
    <source>
        <dbReference type="SAM" id="Phobius"/>
    </source>
</evidence>
<gene>
    <name evidence="3" type="ORF">BFF78_08085</name>
</gene>
<organism evidence="3 4">
    <name type="scientific">Streptomyces fodineus</name>
    <dbReference type="NCBI Taxonomy" id="1904616"/>
    <lineage>
        <taxon>Bacteria</taxon>
        <taxon>Bacillati</taxon>
        <taxon>Actinomycetota</taxon>
        <taxon>Actinomycetes</taxon>
        <taxon>Kitasatosporales</taxon>
        <taxon>Streptomycetaceae</taxon>
        <taxon>Streptomyces</taxon>
    </lineage>
</organism>
<feature type="transmembrane region" description="Helical" evidence="1">
    <location>
        <begin position="219"/>
        <end position="242"/>
    </location>
</feature>
<dbReference type="AlphaFoldDB" id="A0A1D7Y5X5"/>
<protein>
    <recommendedName>
        <fullName evidence="2">DUF6545 domain-containing protein</fullName>
    </recommendedName>
</protein>
<reference evidence="4" key="1">
    <citation type="submission" date="2016-09" db="EMBL/GenBank/DDBJ databases">
        <title>Streptomyces puniciscabiei strain:TW1S1 Genome sequencing and assembly.</title>
        <authorList>
            <person name="Kim M.-K."/>
            <person name="Kim S.B."/>
        </authorList>
    </citation>
    <scope>NUCLEOTIDE SEQUENCE [LARGE SCALE GENOMIC DNA]</scope>
    <source>
        <strain evidence="4">TW1S1</strain>
    </source>
</reference>
<feature type="transmembrane region" description="Helical" evidence="1">
    <location>
        <begin position="101"/>
        <end position="124"/>
    </location>
</feature>
<keyword evidence="1" id="KW-1133">Transmembrane helix</keyword>
<sequence>MLIFNLVYGVLAVITWSAFFYKLRDLIRDPCSRELRLLCLAIASFATPFVIASPWLYVRIDRAIGVTNICTLFVYSSCALTEAAFLALLVSWSSAQHRVKVWHRILVAYAVITIASMVTLFCLGDVSDGEHDVDFDVHYAKTLYISQFLLIYALLFVVGMIGLVFMCWRYAKVVDRPWLRRGLRTIAVGAIFGMGYGVPKTVSNLWDTFGTSPLHFISINVAPMSASVAAWLFAAGFTMPAWGVGLDRSRERLALNGAYRRLRPLWAALTQAFPEVVLFPDVHTAKARMRLRDEDPGFVVSRTVIEIRDGQLALRPHYDPGVAEAARTLCAARGLTFEEVEAVVEAAQIKAALGVRETGGHTAEHAGDVPHDPAAGDMSEERDWLIRVAEAFQHSALVDQAAATKNQPTAEAKR</sequence>
<evidence type="ECO:0000313" key="3">
    <source>
        <dbReference type="EMBL" id="AOR31005.1"/>
    </source>
</evidence>
<feature type="transmembrane region" description="Helical" evidence="1">
    <location>
        <begin position="6"/>
        <end position="23"/>
    </location>
</feature>